<comment type="caution">
    <text evidence="1">The sequence shown here is derived from an EMBL/GenBank/DDBJ whole genome shotgun (WGS) entry which is preliminary data.</text>
</comment>
<evidence type="ECO:0000313" key="1">
    <source>
        <dbReference type="EMBL" id="TQM25196.1"/>
    </source>
</evidence>
<evidence type="ECO:0008006" key="3">
    <source>
        <dbReference type="Google" id="ProtNLM"/>
    </source>
</evidence>
<name>A0A543EUE5_9MICO</name>
<dbReference type="InterPro" id="IPR014710">
    <property type="entry name" value="RmlC-like_jellyroll"/>
</dbReference>
<dbReference type="AlphaFoldDB" id="A0A543EUE5"/>
<keyword evidence="2" id="KW-1185">Reference proteome</keyword>
<proteinExistence type="predicted"/>
<dbReference type="Proteomes" id="UP000320235">
    <property type="component" value="Unassembled WGS sequence"/>
</dbReference>
<dbReference type="Gene3D" id="2.60.120.10">
    <property type="entry name" value="Jelly Rolls"/>
    <property type="match status" value="1"/>
</dbReference>
<gene>
    <name evidence="1" type="ORF">FB391_2657</name>
</gene>
<reference evidence="1 2" key="1">
    <citation type="submission" date="2019-06" db="EMBL/GenBank/DDBJ databases">
        <title>Sequencing the genomes of 1000 actinobacteria strains.</title>
        <authorList>
            <person name="Klenk H.-P."/>
        </authorList>
    </citation>
    <scope>NUCLEOTIDE SEQUENCE [LARGE SCALE GENOMIC DNA]</scope>
    <source>
        <strain evidence="1 2">DSM 105492</strain>
    </source>
</reference>
<evidence type="ECO:0000313" key="2">
    <source>
        <dbReference type="Proteomes" id="UP000320235"/>
    </source>
</evidence>
<sequence length="283" mass="31189">MIDAATAIASPQYIEFAREPSDPTPAGGRQWAVRGHNYTLDYVEARAGDSLTAGADVEHVVIIPDEDVDIEIETHGEKVRVVDAAVVVLPPGSARILVHRATRFVHLVDTRDASTVGKGLNVGTYQEPDPRVAELVVAPRTHPSTGPEVFLLSEYAPEPGRFGTIFRSETFLVNILDPQQGPRDPDRLSPHHHDDFEQGSLAIDGEWIHHLRTPWGPKRPEWREDEHRAVGSPSLTIIPPPVIHTSEAIGPGLNRLIDIFCPVRKDFVEQGWVLNSTNYADAS</sequence>
<dbReference type="RefSeq" id="WP_185843065.1">
    <property type="nucleotide sequence ID" value="NZ_BAABLH010000002.1"/>
</dbReference>
<organism evidence="1 2">
    <name type="scientific">Microbacterium kyungheense</name>
    <dbReference type="NCBI Taxonomy" id="1263636"/>
    <lineage>
        <taxon>Bacteria</taxon>
        <taxon>Bacillati</taxon>
        <taxon>Actinomycetota</taxon>
        <taxon>Actinomycetes</taxon>
        <taxon>Micrococcales</taxon>
        <taxon>Microbacteriaceae</taxon>
        <taxon>Microbacterium</taxon>
    </lineage>
</organism>
<dbReference type="EMBL" id="VFPE01000003">
    <property type="protein sequence ID" value="TQM25196.1"/>
    <property type="molecule type" value="Genomic_DNA"/>
</dbReference>
<accession>A0A543EUE5</accession>
<protein>
    <recommendedName>
        <fullName evidence="3">5-deoxy-glucuronate isomerase</fullName>
    </recommendedName>
</protein>